<dbReference type="EMBL" id="MJEQ01001854">
    <property type="protein sequence ID" value="OIT29149.1"/>
    <property type="molecule type" value="Genomic_DNA"/>
</dbReference>
<sequence length="142" mass="15905">FRNEKSEPLDIVAKALFEYNEFIEIRLSNSPNGTLQESYESSLTIPGDGICLFVGAGLHVERKKAIIGFVAMDNKGTLFHAHGSPVQFVGKAMITEAFAIKKAIERAIQNRWRKIHILTDAKWIVDMLKKSVKASWDVEVAC</sequence>
<reference evidence="2" key="1">
    <citation type="submission" date="2016-11" db="EMBL/GenBank/DDBJ databases">
        <title>The genome of Nicotiana attenuata.</title>
        <authorList>
            <person name="Xu S."/>
            <person name="Brockmoeller T."/>
            <person name="Gaquerel E."/>
            <person name="Navarro A."/>
            <person name="Kuhl H."/>
            <person name="Gase K."/>
            <person name="Ling Z."/>
            <person name="Zhou W."/>
            <person name="Kreitzer C."/>
            <person name="Stanke M."/>
            <person name="Tang H."/>
            <person name="Lyons E."/>
            <person name="Pandey P."/>
            <person name="Pandey S.P."/>
            <person name="Timmermann B."/>
            <person name="Baldwin I.T."/>
        </authorList>
    </citation>
    <scope>NUCLEOTIDE SEQUENCE [LARGE SCALE GENOMIC DNA]</scope>
    <source>
        <strain evidence="2">UT</strain>
    </source>
</reference>
<comment type="caution">
    <text evidence="2">The sequence shown here is derived from an EMBL/GenBank/DDBJ whole genome shotgun (WGS) entry which is preliminary data.</text>
</comment>
<proteinExistence type="predicted"/>
<name>A0A314KKB0_NICAT</name>
<dbReference type="InterPro" id="IPR012337">
    <property type="entry name" value="RNaseH-like_sf"/>
</dbReference>
<organism evidence="2 3">
    <name type="scientific">Nicotiana attenuata</name>
    <name type="common">Coyote tobacco</name>
    <dbReference type="NCBI Taxonomy" id="49451"/>
    <lineage>
        <taxon>Eukaryota</taxon>
        <taxon>Viridiplantae</taxon>
        <taxon>Streptophyta</taxon>
        <taxon>Embryophyta</taxon>
        <taxon>Tracheophyta</taxon>
        <taxon>Spermatophyta</taxon>
        <taxon>Magnoliopsida</taxon>
        <taxon>eudicotyledons</taxon>
        <taxon>Gunneridae</taxon>
        <taxon>Pentapetalae</taxon>
        <taxon>asterids</taxon>
        <taxon>lamiids</taxon>
        <taxon>Solanales</taxon>
        <taxon>Solanaceae</taxon>
        <taxon>Nicotianoideae</taxon>
        <taxon>Nicotianeae</taxon>
        <taxon>Nicotiana</taxon>
    </lineage>
</organism>
<dbReference type="Proteomes" id="UP000187609">
    <property type="component" value="Unassembled WGS sequence"/>
</dbReference>
<evidence type="ECO:0000313" key="2">
    <source>
        <dbReference type="EMBL" id="OIT29149.1"/>
    </source>
</evidence>
<gene>
    <name evidence="2" type="ORF">A4A49_63594</name>
</gene>
<dbReference type="STRING" id="49451.A0A314KKB0"/>
<protein>
    <recommendedName>
        <fullName evidence="1">RNase H type-1 domain-containing protein</fullName>
    </recommendedName>
</protein>
<keyword evidence="3" id="KW-1185">Reference proteome</keyword>
<dbReference type="GO" id="GO:0004523">
    <property type="term" value="F:RNA-DNA hybrid ribonuclease activity"/>
    <property type="evidence" value="ECO:0007669"/>
    <property type="project" value="InterPro"/>
</dbReference>
<dbReference type="Pfam" id="PF13456">
    <property type="entry name" value="RVT_3"/>
    <property type="match status" value="1"/>
</dbReference>
<dbReference type="InterPro" id="IPR002156">
    <property type="entry name" value="RNaseH_domain"/>
</dbReference>
<dbReference type="Gramene" id="OIT29149">
    <property type="protein sequence ID" value="OIT29149"/>
    <property type="gene ID" value="A4A49_63594"/>
</dbReference>
<evidence type="ECO:0000313" key="3">
    <source>
        <dbReference type="Proteomes" id="UP000187609"/>
    </source>
</evidence>
<dbReference type="GO" id="GO:0003676">
    <property type="term" value="F:nucleic acid binding"/>
    <property type="evidence" value="ECO:0007669"/>
    <property type="project" value="InterPro"/>
</dbReference>
<feature type="non-terminal residue" evidence="2">
    <location>
        <position position="142"/>
    </location>
</feature>
<feature type="non-terminal residue" evidence="2">
    <location>
        <position position="1"/>
    </location>
</feature>
<feature type="domain" description="RNase H type-1" evidence="1">
    <location>
        <begin position="57"/>
        <end position="132"/>
    </location>
</feature>
<accession>A0A314KKB0</accession>
<dbReference type="SUPFAM" id="SSF53098">
    <property type="entry name" value="Ribonuclease H-like"/>
    <property type="match status" value="1"/>
</dbReference>
<dbReference type="AlphaFoldDB" id="A0A314KKB0"/>
<dbReference type="InterPro" id="IPR036397">
    <property type="entry name" value="RNaseH_sf"/>
</dbReference>
<dbReference type="Gene3D" id="3.30.420.10">
    <property type="entry name" value="Ribonuclease H-like superfamily/Ribonuclease H"/>
    <property type="match status" value="1"/>
</dbReference>
<evidence type="ECO:0000259" key="1">
    <source>
        <dbReference type="Pfam" id="PF13456"/>
    </source>
</evidence>